<dbReference type="InterPro" id="IPR006594">
    <property type="entry name" value="LisH"/>
</dbReference>
<dbReference type="STRING" id="7222.B4JFS4"/>
<proteinExistence type="predicted"/>
<reference evidence="2 3" key="1">
    <citation type="journal article" date="2007" name="Nature">
        <title>Evolution of genes and genomes on the Drosophila phylogeny.</title>
        <authorList>
            <consortium name="Drosophila 12 Genomes Consortium"/>
            <person name="Clark A.G."/>
            <person name="Eisen M.B."/>
            <person name="Smith D.R."/>
            <person name="Bergman C.M."/>
            <person name="Oliver B."/>
            <person name="Markow T.A."/>
            <person name="Kaufman T.C."/>
            <person name="Kellis M."/>
            <person name="Gelbart W."/>
            <person name="Iyer V.N."/>
            <person name="Pollard D.A."/>
            <person name="Sackton T.B."/>
            <person name="Larracuente A.M."/>
            <person name="Singh N.D."/>
            <person name="Abad J.P."/>
            <person name="Abt D.N."/>
            <person name="Adryan B."/>
            <person name="Aguade M."/>
            <person name="Akashi H."/>
            <person name="Anderson W.W."/>
            <person name="Aquadro C.F."/>
            <person name="Ardell D.H."/>
            <person name="Arguello R."/>
            <person name="Artieri C.G."/>
            <person name="Barbash D.A."/>
            <person name="Barker D."/>
            <person name="Barsanti P."/>
            <person name="Batterham P."/>
            <person name="Batzoglou S."/>
            <person name="Begun D."/>
            <person name="Bhutkar A."/>
            <person name="Blanco E."/>
            <person name="Bosak S.A."/>
            <person name="Bradley R.K."/>
            <person name="Brand A.D."/>
            <person name="Brent M.R."/>
            <person name="Brooks A.N."/>
            <person name="Brown R.H."/>
            <person name="Butlin R.K."/>
            <person name="Caggese C."/>
            <person name="Calvi B.R."/>
            <person name="Bernardo de Carvalho A."/>
            <person name="Caspi A."/>
            <person name="Castrezana S."/>
            <person name="Celniker S.E."/>
            <person name="Chang J.L."/>
            <person name="Chapple C."/>
            <person name="Chatterji S."/>
            <person name="Chinwalla A."/>
            <person name="Civetta A."/>
            <person name="Clifton S.W."/>
            <person name="Comeron J.M."/>
            <person name="Costello J.C."/>
            <person name="Coyne J.A."/>
            <person name="Daub J."/>
            <person name="David R.G."/>
            <person name="Delcher A.L."/>
            <person name="Delehaunty K."/>
            <person name="Do C.B."/>
            <person name="Ebling H."/>
            <person name="Edwards K."/>
            <person name="Eickbush T."/>
            <person name="Evans J.D."/>
            <person name="Filipski A."/>
            <person name="Findeiss S."/>
            <person name="Freyhult E."/>
            <person name="Fulton L."/>
            <person name="Fulton R."/>
            <person name="Garcia A.C."/>
            <person name="Gardiner A."/>
            <person name="Garfield D.A."/>
            <person name="Garvin B.E."/>
            <person name="Gibson G."/>
            <person name="Gilbert D."/>
            <person name="Gnerre S."/>
            <person name="Godfrey J."/>
            <person name="Good R."/>
            <person name="Gotea V."/>
            <person name="Gravely B."/>
            <person name="Greenberg A.J."/>
            <person name="Griffiths-Jones S."/>
            <person name="Gross S."/>
            <person name="Guigo R."/>
            <person name="Gustafson E.A."/>
            <person name="Haerty W."/>
            <person name="Hahn M.W."/>
            <person name="Halligan D.L."/>
            <person name="Halpern A.L."/>
            <person name="Halter G.M."/>
            <person name="Han M.V."/>
            <person name="Heger A."/>
            <person name="Hillier L."/>
            <person name="Hinrichs A.S."/>
            <person name="Holmes I."/>
            <person name="Hoskins R.A."/>
            <person name="Hubisz M.J."/>
            <person name="Hultmark D."/>
            <person name="Huntley M.A."/>
            <person name="Jaffe D.B."/>
            <person name="Jagadeeshan S."/>
            <person name="Jeck W.R."/>
            <person name="Johnson J."/>
            <person name="Jones C.D."/>
            <person name="Jordan W.C."/>
            <person name="Karpen G.H."/>
            <person name="Kataoka E."/>
            <person name="Keightley P.D."/>
            <person name="Kheradpour P."/>
            <person name="Kirkness E.F."/>
            <person name="Koerich L.B."/>
            <person name="Kristiansen K."/>
            <person name="Kudrna D."/>
            <person name="Kulathinal R.J."/>
            <person name="Kumar S."/>
            <person name="Kwok R."/>
            <person name="Lander E."/>
            <person name="Langley C.H."/>
            <person name="Lapoint R."/>
            <person name="Lazzaro B.P."/>
            <person name="Lee S.J."/>
            <person name="Levesque L."/>
            <person name="Li R."/>
            <person name="Lin C.F."/>
            <person name="Lin M.F."/>
            <person name="Lindblad-Toh K."/>
            <person name="Llopart A."/>
            <person name="Long M."/>
            <person name="Low L."/>
            <person name="Lozovsky E."/>
            <person name="Lu J."/>
            <person name="Luo M."/>
            <person name="Machado C.A."/>
            <person name="Makalowski W."/>
            <person name="Marzo M."/>
            <person name="Matsuda M."/>
            <person name="Matzkin L."/>
            <person name="McAllister B."/>
            <person name="McBride C.S."/>
            <person name="McKernan B."/>
            <person name="McKernan K."/>
            <person name="Mendez-Lago M."/>
            <person name="Minx P."/>
            <person name="Mollenhauer M.U."/>
            <person name="Montooth K."/>
            <person name="Mount S.M."/>
            <person name="Mu X."/>
            <person name="Myers E."/>
            <person name="Negre B."/>
            <person name="Newfeld S."/>
            <person name="Nielsen R."/>
            <person name="Noor M.A."/>
            <person name="O'Grady P."/>
            <person name="Pachter L."/>
            <person name="Papaceit M."/>
            <person name="Parisi M.J."/>
            <person name="Parisi M."/>
            <person name="Parts L."/>
            <person name="Pedersen J.S."/>
            <person name="Pesole G."/>
            <person name="Phillippy A.M."/>
            <person name="Ponting C.P."/>
            <person name="Pop M."/>
            <person name="Porcelli D."/>
            <person name="Powell J.R."/>
            <person name="Prohaska S."/>
            <person name="Pruitt K."/>
            <person name="Puig M."/>
            <person name="Quesneville H."/>
            <person name="Ram K.R."/>
            <person name="Rand D."/>
            <person name="Rasmussen M.D."/>
            <person name="Reed L.K."/>
            <person name="Reenan R."/>
            <person name="Reily A."/>
            <person name="Remington K.A."/>
            <person name="Rieger T.T."/>
            <person name="Ritchie M.G."/>
            <person name="Robin C."/>
            <person name="Rogers Y.H."/>
            <person name="Rohde C."/>
            <person name="Rozas J."/>
            <person name="Rubenfield M.J."/>
            <person name="Ruiz A."/>
            <person name="Russo S."/>
            <person name="Salzberg S.L."/>
            <person name="Sanchez-Gracia A."/>
            <person name="Saranga D.J."/>
            <person name="Sato H."/>
            <person name="Schaeffer S.W."/>
            <person name="Schatz M.C."/>
            <person name="Schlenke T."/>
            <person name="Schwartz R."/>
            <person name="Segarra C."/>
            <person name="Singh R.S."/>
            <person name="Sirot L."/>
            <person name="Sirota M."/>
            <person name="Sisneros N.B."/>
            <person name="Smith C.D."/>
            <person name="Smith T.F."/>
            <person name="Spieth J."/>
            <person name="Stage D.E."/>
            <person name="Stark A."/>
            <person name="Stephan W."/>
            <person name="Strausberg R.L."/>
            <person name="Strempel S."/>
            <person name="Sturgill D."/>
            <person name="Sutton G."/>
            <person name="Sutton G.G."/>
            <person name="Tao W."/>
            <person name="Teichmann S."/>
            <person name="Tobari Y.N."/>
            <person name="Tomimura Y."/>
            <person name="Tsolas J.M."/>
            <person name="Valente V.L."/>
            <person name="Venter E."/>
            <person name="Venter J.C."/>
            <person name="Vicario S."/>
            <person name="Vieira F.G."/>
            <person name="Vilella A.J."/>
            <person name="Villasante A."/>
            <person name="Walenz B."/>
            <person name="Wang J."/>
            <person name="Wasserman M."/>
            <person name="Watts T."/>
            <person name="Wilson D."/>
            <person name="Wilson R.K."/>
            <person name="Wing R.A."/>
            <person name="Wolfner M.F."/>
            <person name="Wong A."/>
            <person name="Wong G.K."/>
            <person name="Wu C.I."/>
            <person name="Wu G."/>
            <person name="Yamamoto D."/>
            <person name="Yang H.P."/>
            <person name="Yang S.P."/>
            <person name="Yorke J.A."/>
            <person name="Yoshida K."/>
            <person name="Zdobnov E."/>
            <person name="Zhang P."/>
            <person name="Zhang Y."/>
            <person name="Zimin A.V."/>
            <person name="Baldwin J."/>
            <person name="Abdouelleil A."/>
            <person name="Abdulkadir J."/>
            <person name="Abebe A."/>
            <person name="Abera B."/>
            <person name="Abreu J."/>
            <person name="Acer S.C."/>
            <person name="Aftuck L."/>
            <person name="Alexander A."/>
            <person name="An P."/>
            <person name="Anderson E."/>
            <person name="Anderson S."/>
            <person name="Arachi H."/>
            <person name="Azer M."/>
            <person name="Bachantsang P."/>
            <person name="Barry A."/>
            <person name="Bayul T."/>
            <person name="Berlin A."/>
            <person name="Bessette D."/>
            <person name="Bloom T."/>
            <person name="Blye J."/>
            <person name="Boguslavskiy L."/>
            <person name="Bonnet C."/>
            <person name="Boukhgalter B."/>
            <person name="Bourzgui I."/>
            <person name="Brown A."/>
            <person name="Cahill P."/>
            <person name="Channer S."/>
            <person name="Cheshatsang Y."/>
            <person name="Chuda L."/>
            <person name="Citroen M."/>
            <person name="Collymore A."/>
            <person name="Cooke P."/>
            <person name="Costello M."/>
            <person name="D'Aco K."/>
            <person name="Daza R."/>
            <person name="De Haan G."/>
            <person name="DeGray S."/>
            <person name="DeMaso C."/>
            <person name="Dhargay N."/>
            <person name="Dooley K."/>
            <person name="Dooley E."/>
            <person name="Doricent M."/>
            <person name="Dorje P."/>
            <person name="Dorjee K."/>
            <person name="Dupes A."/>
            <person name="Elong R."/>
            <person name="Falk J."/>
            <person name="Farina A."/>
            <person name="Faro S."/>
            <person name="Ferguson D."/>
            <person name="Fisher S."/>
            <person name="Foley C.D."/>
            <person name="Franke A."/>
            <person name="Friedrich D."/>
            <person name="Gadbois L."/>
            <person name="Gearin G."/>
            <person name="Gearin C.R."/>
            <person name="Giannoukos G."/>
            <person name="Goode T."/>
            <person name="Graham J."/>
            <person name="Grandbois E."/>
            <person name="Grewal S."/>
            <person name="Gyaltsen K."/>
            <person name="Hafez N."/>
            <person name="Hagos B."/>
            <person name="Hall J."/>
            <person name="Henson C."/>
            <person name="Hollinger A."/>
            <person name="Honan T."/>
            <person name="Huard M.D."/>
            <person name="Hughes L."/>
            <person name="Hurhula B."/>
            <person name="Husby M.E."/>
            <person name="Kamat A."/>
            <person name="Kanga B."/>
            <person name="Kashin S."/>
            <person name="Khazanovich D."/>
            <person name="Kisner P."/>
            <person name="Lance K."/>
            <person name="Lara M."/>
            <person name="Lee W."/>
            <person name="Lennon N."/>
            <person name="Letendre F."/>
            <person name="LeVine R."/>
            <person name="Lipovsky A."/>
            <person name="Liu X."/>
            <person name="Liu J."/>
            <person name="Liu S."/>
            <person name="Lokyitsang T."/>
            <person name="Lokyitsang Y."/>
            <person name="Lubonja R."/>
            <person name="Lui A."/>
            <person name="MacDonald P."/>
            <person name="Magnisalis V."/>
            <person name="Maru K."/>
            <person name="Matthews C."/>
            <person name="McCusker W."/>
            <person name="McDonough S."/>
            <person name="Mehta T."/>
            <person name="Meldrim J."/>
            <person name="Meneus L."/>
            <person name="Mihai O."/>
            <person name="Mihalev A."/>
            <person name="Mihova T."/>
            <person name="Mittelman R."/>
            <person name="Mlenga V."/>
            <person name="Montmayeur A."/>
            <person name="Mulrain L."/>
            <person name="Navidi A."/>
            <person name="Naylor J."/>
            <person name="Negash T."/>
            <person name="Nguyen T."/>
            <person name="Nguyen N."/>
            <person name="Nicol R."/>
            <person name="Norbu C."/>
            <person name="Norbu N."/>
            <person name="Novod N."/>
            <person name="O'Neill B."/>
            <person name="Osman S."/>
            <person name="Markiewicz E."/>
            <person name="Oyono O.L."/>
            <person name="Patti C."/>
            <person name="Phunkhang P."/>
            <person name="Pierre F."/>
            <person name="Priest M."/>
            <person name="Raghuraman S."/>
            <person name="Rege F."/>
            <person name="Reyes R."/>
            <person name="Rise C."/>
            <person name="Rogov P."/>
            <person name="Ross K."/>
            <person name="Ryan E."/>
            <person name="Settipalli S."/>
            <person name="Shea T."/>
            <person name="Sherpa N."/>
            <person name="Shi L."/>
            <person name="Shih D."/>
            <person name="Sparrow T."/>
            <person name="Spaulding J."/>
            <person name="Stalker J."/>
            <person name="Stange-Thomann N."/>
            <person name="Stavropoulos S."/>
            <person name="Stone C."/>
            <person name="Strader C."/>
            <person name="Tesfaye S."/>
            <person name="Thomson T."/>
            <person name="Thoulutsang Y."/>
            <person name="Thoulutsang D."/>
            <person name="Topham K."/>
            <person name="Topping I."/>
            <person name="Tsamla T."/>
            <person name="Vassiliev H."/>
            <person name="Vo A."/>
            <person name="Wangchuk T."/>
            <person name="Wangdi T."/>
            <person name="Weiand M."/>
            <person name="Wilkinson J."/>
            <person name="Wilson A."/>
            <person name="Yadav S."/>
            <person name="Young G."/>
            <person name="Yu Q."/>
            <person name="Zembek L."/>
            <person name="Zhong D."/>
            <person name="Zimmer A."/>
            <person name="Zwirko Z."/>
            <person name="Jaffe D.B."/>
            <person name="Alvarez P."/>
            <person name="Brockman W."/>
            <person name="Butler J."/>
            <person name="Chin C."/>
            <person name="Gnerre S."/>
            <person name="Grabherr M."/>
            <person name="Kleber M."/>
            <person name="Mauceli E."/>
            <person name="MacCallum I."/>
        </authorList>
    </citation>
    <scope>NUCLEOTIDE SEQUENCE [LARGE SCALE GENOMIC DNA]</scope>
    <source>
        <strain evidence="3">Tucson 15287-2541.00</strain>
    </source>
</reference>
<accession>B4JFS4</accession>
<evidence type="ECO:0000313" key="2">
    <source>
        <dbReference type="EMBL" id="EDV93555.1"/>
    </source>
</evidence>
<evidence type="ECO:0000256" key="1">
    <source>
        <dbReference type="SAM" id="MobiDB-lite"/>
    </source>
</evidence>
<keyword evidence="3" id="KW-1185">Reference proteome</keyword>
<protein>
    <submittedName>
        <fullName evidence="2">GH18217</fullName>
    </submittedName>
</protein>
<dbReference type="HOGENOM" id="CLU_1483478_0_0_1"/>
<organism evidence="3">
    <name type="scientific">Drosophila grimshawi</name>
    <name type="common">Hawaiian fruit fly</name>
    <name type="synonym">Idiomyia grimshawi</name>
    <dbReference type="NCBI Taxonomy" id="7222"/>
    <lineage>
        <taxon>Eukaryota</taxon>
        <taxon>Metazoa</taxon>
        <taxon>Ecdysozoa</taxon>
        <taxon>Arthropoda</taxon>
        <taxon>Hexapoda</taxon>
        <taxon>Insecta</taxon>
        <taxon>Pterygota</taxon>
        <taxon>Neoptera</taxon>
        <taxon>Endopterygota</taxon>
        <taxon>Diptera</taxon>
        <taxon>Brachycera</taxon>
        <taxon>Muscomorpha</taxon>
        <taxon>Ephydroidea</taxon>
        <taxon>Drosophilidae</taxon>
        <taxon>Drosophila</taxon>
        <taxon>Hawaiian Drosophila</taxon>
    </lineage>
</organism>
<dbReference type="Pfam" id="PF08513">
    <property type="entry name" value="LisH"/>
    <property type="match status" value="1"/>
</dbReference>
<dbReference type="PROSITE" id="PS50896">
    <property type="entry name" value="LISH"/>
    <property type="match status" value="1"/>
</dbReference>
<sequence length="182" mass="20976">MEQTSHLELIEASVRMHLERNEKLEKMRSKLHVEALKMLHALKSLERDEPSRCANMEQRGLMQLLNYLVVDYFDWYGYTSTLQTFAIESGGKPHPKPREKLQRELGGNIDNIEMPLLLQMLIKETGKDNDKLLDNAKWLHITTLSNELNMPKGRKINSVKAKTSKVLKKPDSNIIAGQRPSK</sequence>
<dbReference type="SMART" id="SM00667">
    <property type="entry name" value="LisH"/>
    <property type="match status" value="1"/>
</dbReference>
<dbReference type="OrthoDB" id="5970631at2759"/>
<feature type="region of interest" description="Disordered" evidence="1">
    <location>
        <begin position="161"/>
        <end position="182"/>
    </location>
</feature>
<evidence type="ECO:0000313" key="3">
    <source>
        <dbReference type="Proteomes" id="UP000001070"/>
    </source>
</evidence>
<dbReference type="eggNOG" id="ENOG502S0C1">
    <property type="taxonomic scope" value="Eukaryota"/>
</dbReference>
<dbReference type="InParanoid" id="B4JFS4"/>
<dbReference type="EMBL" id="CH916369">
    <property type="protein sequence ID" value="EDV93555.1"/>
    <property type="molecule type" value="Genomic_DNA"/>
</dbReference>
<name>B4JFS4_DROGR</name>
<dbReference type="PhylomeDB" id="B4JFS4"/>
<dbReference type="AlphaFoldDB" id="B4JFS4"/>
<dbReference type="Gene3D" id="1.20.960.40">
    <property type="match status" value="1"/>
</dbReference>
<gene>
    <name evidence="2" type="primary">Dgri\GH18217</name>
    <name evidence="2" type="ORF">Dgri_GH18217</name>
</gene>
<dbReference type="Proteomes" id="UP000001070">
    <property type="component" value="Unassembled WGS sequence"/>
</dbReference>